<organism evidence="12 13">
    <name type="scientific">Corallococcus exiguus</name>
    <dbReference type="NCBI Taxonomy" id="83462"/>
    <lineage>
        <taxon>Bacteria</taxon>
        <taxon>Pseudomonadati</taxon>
        <taxon>Myxococcota</taxon>
        <taxon>Myxococcia</taxon>
        <taxon>Myxococcales</taxon>
        <taxon>Cystobacterineae</taxon>
        <taxon>Myxococcaceae</taxon>
        <taxon>Corallococcus</taxon>
    </lineage>
</organism>
<dbReference type="PANTHER" id="PTHR46494:SF3">
    <property type="entry name" value="ZINC TRANSPORT PROTEIN ZNTB"/>
    <property type="match status" value="1"/>
</dbReference>
<dbReference type="GO" id="GO:0050897">
    <property type="term" value="F:cobalt ion binding"/>
    <property type="evidence" value="ECO:0007669"/>
    <property type="project" value="TreeGrafter"/>
</dbReference>
<keyword evidence="5" id="KW-0997">Cell inner membrane</keyword>
<dbReference type="SUPFAM" id="SSF143865">
    <property type="entry name" value="CorA soluble domain-like"/>
    <property type="match status" value="1"/>
</dbReference>
<dbReference type="Pfam" id="PF01544">
    <property type="entry name" value="CorA"/>
    <property type="match status" value="1"/>
</dbReference>
<reference evidence="12 13" key="1">
    <citation type="submission" date="2020-01" db="EMBL/GenBank/DDBJ databases">
        <title>The draft genome sequence of Corallococcus exiguus DSM 14696.</title>
        <authorList>
            <person name="Zhang X."/>
            <person name="Zhu H."/>
        </authorList>
    </citation>
    <scope>NUCLEOTIDE SEQUENCE [LARGE SCALE GENOMIC DNA]</scope>
    <source>
        <strain evidence="12 13">DSM 14696</strain>
    </source>
</reference>
<keyword evidence="4" id="KW-1003">Cell membrane</keyword>
<dbReference type="PANTHER" id="PTHR46494">
    <property type="entry name" value="CORA FAMILY METAL ION TRANSPORTER (EUROFUNG)"/>
    <property type="match status" value="1"/>
</dbReference>
<dbReference type="GO" id="GO:0015095">
    <property type="term" value="F:magnesium ion transmembrane transporter activity"/>
    <property type="evidence" value="ECO:0007669"/>
    <property type="project" value="TreeGrafter"/>
</dbReference>
<dbReference type="Proteomes" id="UP000537825">
    <property type="component" value="Unassembled WGS sequence"/>
</dbReference>
<evidence type="ECO:0000313" key="12">
    <source>
        <dbReference type="EMBL" id="NBC40934.1"/>
    </source>
</evidence>
<evidence type="ECO:0000256" key="6">
    <source>
        <dbReference type="ARBA" id="ARBA00022692"/>
    </source>
</evidence>
<evidence type="ECO:0000256" key="8">
    <source>
        <dbReference type="ARBA" id="ARBA00022989"/>
    </source>
</evidence>
<comment type="similarity">
    <text evidence="2">Belongs to the CorA metal ion transporter (MIT) (TC 1.A.35) family.</text>
</comment>
<gene>
    <name evidence="12" type="ORF">GTZ93_13970</name>
</gene>
<protein>
    <recommendedName>
        <fullName evidence="14">Zinc transporter ZntB</fullName>
    </recommendedName>
</protein>
<evidence type="ECO:0000313" key="13">
    <source>
        <dbReference type="Proteomes" id="UP000537825"/>
    </source>
</evidence>
<dbReference type="RefSeq" id="WP_139916616.1">
    <property type="nucleotide sequence ID" value="NZ_CBCSLE010000002.1"/>
</dbReference>
<dbReference type="GO" id="GO:0005886">
    <property type="term" value="C:plasma membrane"/>
    <property type="evidence" value="ECO:0007669"/>
    <property type="project" value="UniProtKB-SubCell"/>
</dbReference>
<keyword evidence="8 11" id="KW-1133">Transmembrane helix</keyword>
<evidence type="ECO:0008006" key="14">
    <source>
        <dbReference type="Google" id="ProtNLM"/>
    </source>
</evidence>
<keyword evidence="6 11" id="KW-0812">Transmembrane</keyword>
<evidence type="ECO:0000256" key="11">
    <source>
        <dbReference type="SAM" id="Phobius"/>
    </source>
</evidence>
<comment type="caution">
    <text evidence="12">The sequence shown here is derived from an EMBL/GenBank/DDBJ whole genome shotgun (WGS) entry which is preliminary data.</text>
</comment>
<dbReference type="InterPro" id="IPR045863">
    <property type="entry name" value="CorA_TM1_TM2"/>
</dbReference>
<proteinExistence type="inferred from homology"/>
<evidence type="ECO:0000256" key="1">
    <source>
        <dbReference type="ARBA" id="ARBA00004651"/>
    </source>
</evidence>
<dbReference type="SUPFAM" id="SSF144083">
    <property type="entry name" value="Magnesium transport protein CorA, transmembrane region"/>
    <property type="match status" value="1"/>
</dbReference>
<name>A0A7X5BRJ8_9BACT</name>
<dbReference type="GO" id="GO:0015087">
    <property type="term" value="F:cobalt ion transmembrane transporter activity"/>
    <property type="evidence" value="ECO:0007669"/>
    <property type="project" value="TreeGrafter"/>
</dbReference>
<dbReference type="AlphaFoldDB" id="A0A7X5BRJ8"/>
<evidence type="ECO:0000256" key="2">
    <source>
        <dbReference type="ARBA" id="ARBA00009765"/>
    </source>
</evidence>
<keyword evidence="9" id="KW-0406">Ion transport</keyword>
<evidence type="ECO:0000256" key="7">
    <source>
        <dbReference type="ARBA" id="ARBA00022833"/>
    </source>
</evidence>
<keyword evidence="10 11" id="KW-0472">Membrane</keyword>
<comment type="subcellular location">
    <subcellularLocation>
        <location evidence="1">Cell membrane</location>
        <topology evidence="1">Multi-pass membrane protein</topology>
    </subcellularLocation>
</comment>
<keyword evidence="13" id="KW-1185">Reference proteome</keyword>
<keyword evidence="7" id="KW-0862">Zinc</keyword>
<evidence type="ECO:0000256" key="10">
    <source>
        <dbReference type="ARBA" id="ARBA00023136"/>
    </source>
</evidence>
<dbReference type="EMBL" id="JAAAPK010000003">
    <property type="protein sequence ID" value="NBC40934.1"/>
    <property type="molecule type" value="Genomic_DNA"/>
</dbReference>
<dbReference type="InterPro" id="IPR045861">
    <property type="entry name" value="CorA_cytoplasmic_dom"/>
</dbReference>
<accession>A0A7X5BRJ8</accession>
<evidence type="ECO:0000256" key="4">
    <source>
        <dbReference type="ARBA" id="ARBA00022475"/>
    </source>
</evidence>
<keyword evidence="3" id="KW-0813">Transport</keyword>
<dbReference type="InterPro" id="IPR002523">
    <property type="entry name" value="MgTranspt_CorA/ZnTranspt_ZntB"/>
</dbReference>
<dbReference type="Gene3D" id="1.20.58.340">
    <property type="entry name" value="Magnesium transport protein CorA, transmembrane region"/>
    <property type="match status" value="2"/>
</dbReference>
<dbReference type="GO" id="GO:0000287">
    <property type="term" value="F:magnesium ion binding"/>
    <property type="evidence" value="ECO:0007669"/>
    <property type="project" value="TreeGrafter"/>
</dbReference>
<sequence>MDGFENAFALLLDGSGGARSLTLEETRSWRASDGMLWVHLPPDLPDLPRVLEAVFQLPPRVREPLLADMGRVRIEVLNENELVLLLLHPDPAPTNVSSPRQLRAWMTADRCVTVAPTNQRAIVAVREQLAHGQGPRGTDLFLAFATTALSTAALRTNELDDTLSGLETRFEERRDDSVDVPTALRRLRRTLVEQRRFVSLVRDAILRVSLLTVEWVRAQELELRQMAERAGGALKEMDALVERARILHEDVKARLDARSQRILYMLTIISGVFLPLSFITGLLGVNVGGIPGAQWRGSFLLLVLVLVVLAAAEWRALRRRELV</sequence>
<feature type="transmembrane region" description="Helical" evidence="11">
    <location>
        <begin position="297"/>
        <end position="317"/>
    </location>
</feature>
<evidence type="ECO:0000256" key="5">
    <source>
        <dbReference type="ARBA" id="ARBA00022519"/>
    </source>
</evidence>
<dbReference type="Gene3D" id="3.30.460.20">
    <property type="entry name" value="CorA soluble domain-like"/>
    <property type="match status" value="1"/>
</dbReference>
<evidence type="ECO:0000256" key="3">
    <source>
        <dbReference type="ARBA" id="ARBA00022448"/>
    </source>
</evidence>
<evidence type="ECO:0000256" key="9">
    <source>
        <dbReference type="ARBA" id="ARBA00023065"/>
    </source>
</evidence>
<feature type="transmembrane region" description="Helical" evidence="11">
    <location>
        <begin position="262"/>
        <end position="285"/>
    </location>
</feature>